<dbReference type="Ensembl" id="ENSCVAT00000022544.1">
    <property type="protein sequence ID" value="ENSCVAP00000014665.1"/>
    <property type="gene ID" value="ENSCVAG00000017339.1"/>
</dbReference>
<proteinExistence type="predicted"/>
<evidence type="ECO:0000256" key="1">
    <source>
        <dbReference type="ARBA" id="ARBA00022658"/>
    </source>
</evidence>
<dbReference type="GeneTree" id="ENSGT00940000166336"/>
<dbReference type="InterPro" id="IPR001194">
    <property type="entry name" value="cDENN_dom"/>
</dbReference>
<dbReference type="AlphaFoldDB" id="A0A3Q2G065"/>
<dbReference type="FunFam" id="3.30.450.200:FF:000003">
    <property type="entry name" value="DENN domain containing 1A"/>
    <property type="match status" value="1"/>
</dbReference>
<dbReference type="STRING" id="28743.ENSCVAP00000014665"/>
<keyword evidence="1" id="KW-0344">Guanine-nucleotide releasing factor</keyword>
<dbReference type="GO" id="GO:0006897">
    <property type="term" value="P:endocytosis"/>
    <property type="evidence" value="ECO:0007669"/>
    <property type="project" value="TreeGrafter"/>
</dbReference>
<protein>
    <recommendedName>
        <fullName evidence="2">UDENN domain-containing protein</fullName>
    </recommendedName>
</protein>
<dbReference type="PROSITE" id="PS50211">
    <property type="entry name" value="DENN"/>
    <property type="match status" value="1"/>
</dbReference>
<reference evidence="3" key="1">
    <citation type="submission" date="2025-08" db="UniProtKB">
        <authorList>
            <consortium name="Ensembl"/>
        </authorList>
    </citation>
    <scope>IDENTIFICATION</scope>
</reference>
<dbReference type="GO" id="GO:0032456">
    <property type="term" value="P:endocytic recycling"/>
    <property type="evidence" value="ECO:0007669"/>
    <property type="project" value="TreeGrafter"/>
</dbReference>
<dbReference type="PANTHER" id="PTHR13196:SF25">
    <property type="entry name" value="DENN DOMAIN-CONTAINING PROTEIN 1C"/>
    <property type="match status" value="1"/>
</dbReference>
<dbReference type="PANTHER" id="PTHR13196">
    <property type="entry name" value="DENN DOMAIN-CONTAINING"/>
    <property type="match status" value="1"/>
</dbReference>
<accession>A0A3Q2G065</accession>
<keyword evidence="4" id="KW-1185">Reference proteome</keyword>
<dbReference type="GO" id="GO:0005829">
    <property type="term" value="C:cytosol"/>
    <property type="evidence" value="ECO:0007669"/>
    <property type="project" value="TreeGrafter"/>
</dbReference>
<evidence type="ECO:0000313" key="4">
    <source>
        <dbReference type="Proteomes" id="UP000265020"/>
    </source>
</evidence>
<evidence type="ECO:0000259" key="2">
    <source>
        <dbReference type="PROSITE" id="PS50211"/>
    </source>
</evidence>
<reference evidence="3" key="2">
    <citation type="submission" date="2025-09" db="UniProtKB">
        <authorList>
            <consortium name="Ensembl"/>
        </authorList>
    </citation>
    <scope>IDENTIFICATION</scope>
</reference>
<feature type="domain" description="UDENN" evidence="2">
    <location>
        <begin position="1"/>
        <end position="161"/>
    </location>
</feature>
<sequence>ISSSYYPLLIRPKDNVAVQHFTFVLTDLEGCQRFGFCRLTNGTQTCLCILSYLPWFEVFYKLLNNLADYLSKGQINEIKALLAVLHKQSIPLAPGSVTLQMGEQLLVSTDVSCPVGHTEGQEGVSSTGVHVAQRIQAGLHRLTPSCWEKAVCLLDDLSCVN</sequence>
<organism evidence="3 4">
    <name type="scientific">Cyprinodon variegatus</name>
    <name type="common">Sheepshead minnow</name>
    <dbReference type="NCBI Taxonomy" id="28743"/>
    <lineage>
        <taxon>Eukaryota</taxon>
        <taxon>Metazoa</taxon>
        <taxon>Chordata</taxon>
        <taxon>Craniata</taxon>
        <taxon>Vertebrata</taxon>
        <taxon>Euteleostomi</taxon>
        <taxon>Actinopterygii</taxon>
        <taxon>Neopterygii</taxon>
        <taxon>Teleostei</taxon>
        <taxon>Neoteleostei</taxon>
        <taxon>Acanthomorphata</taxon>
        <taxon>Ovalentaria</taxon>
        <taxon>Atherinomorphae</taxon>
        <taxon>Cyprinodontiformes</taxon>
        <taxon>Cyprinodontidae</taxon>
        <taxon>Cyprinodon</taxon>
    </lineage>
</organism>
<dbReference type="InterPro" id="IPR037516">
    <property type="entry name" value="Tripartite_DENN"/>
</dbReference>
<dbReference type="GO" id="GO:0005085">
    <property type="term" value="F:guanyl-nucleotide exchange factor activity"/>
    <property type="evidence" value="ECO:0007669"/>
    <property type="project" value="UniProtKB-KW"/>
</dbReference>
<name>A0A3Q2G065_CYPVA</name>
<dbReference type="GO" id="GO:1901981">
    <property type="term" value="F:phosphatidylinositol phosphate binding"/>
    <property type="evidence" value="ECO:0007669"/>
    <property type="project" value="TreeGrafter"/>
</dbReference>
<dbReference type="Proteomes" id="UP000265020">
    <property type="component" value="Unassembled WGS sequence"/>
</dbReference>
<dbReference type="Gene3D" id="3.30.450.200">
    <property type="match status" value="1"/>
</dbReference>
<dbReference type="InterPro" id="IPR040032">
    <property type="entry name" value="DENND1A/B/C"/>
</dbReference>
<evidence type="ECO:0000313" key="3">
    <source>
        <dbReference type="Ensembl" id="ENSCVAP00000014665.1"/>
    </source>
</evidence>
<dbReference type="Pfam" id="PF02141">
    <property type="entry name" value="DENN"/>
    <property type="match status" value="1"/>
</dbReference>